<dbReference type="AlphaFoldDB" id="A0A8X7CN08"/>
<dbReference type="Proteomes" id="UP000886998">
    <property type="component" value="Unassembled WGS sequence"/>
</dbReference>
<keyword evidence="3" id="KW-1185">Reference proteome</keyword>
<evidence type="ECO:0000313" key="3">
    <source>
        <dbReference type="Proteomes" id="UP000886998"/>
    </source>
</evidence>
<organism evidence="2 3">
    <name type="scientific">Trichonephila inaurata madagascariensis</name>
    <dbReference type="NCBI Taxonomy" id="2747483"/>
    <lineage>
        <taxon>Eukaryota</taxon>
        <taxon>Metazoa</taxon>
        <taxon>Ecdysozoa</taxon>
        <taxon>Arthropoda</taxon>
        <taxon>Chelicerata</taxon>
        <taxon>Arachnida</taxon>
        <taxon>Araneae</taxon>
        <taxon>Araneomorphae</taxon>
        <taxon>Entelegynae</taxon>
        <taxon>Araneoidea</taxon>
        <taxon>Nephilidae</taxon>
        <taxon>Trichonephila</taxon>
        <taxon>Trichonephila inaurata</taxon>
    </lineage>
</organism>
<name>A0A8X7CN08_9ARAC</name>
<feature type="chain" id="PRO_5036479317" evidence="1">
    <location>
        <begin position="19"/>
        <end position="76"/>
    </location>
</feature>
<sequence length="76" mass="8455">MKTVIAIFLFAMVVGAMCQAYNYGYNTYTPGARVSHYASSGAVPVVGAPAYAYNYAYGAYPYRYWIRNESELDSVK</sequence>
<accession>A0A8X7CN08</accession>
<gene>
    <name evidence="2" type="primary">NCL1_26270</name>
    <name evidence="2" type="ORF">TNIN_268501</name>
</gene>
<evidence type="ECO:0000313" key="2">
    <source>
        <dbReference type="EMBL" id="GFY74358.1"/>
    </source>
</evidence>
<proteinExistence type="predicted"/>
<reference evidence="2" key="1">
    <citation type="submission" date="2020-08" db="EMBL/GenBank/DDBJ databases">
        <title>Multicomponent nature underlies the extraordinary mechanical properties of spider dragline silk.</title>
        <authorList>
            <person name="Kono N."/>
            <person name="Nakamura H."/>
            <person name="Mori M."/>
            <person name="Yoshida Y."/>
            <person name="Ohtoshi R."/>
            <person name="Malay A.D."/>
            <person name="Moran D.A.P."/>
            <person name="Tomita M."/>
            <person name="Numata K."/>
            <person name="Arakawa K."/>
        </authorList>
    </citation>
    <scope>NUCLEOTIDE SEQUENCE</scope>
</reference>
<dbReference type="EMBL" id="BMAV01020694">
    <property type="protein sequence ID" value="GFY74358.1"/>
    <property type="molecule type" value="Genomic_DNA"/>
</dbReference>
<keyword evidence="1" id="KW-0732">Signal</keyword>
<protein>
    <submittedName>
        <fullName evidence="2">Uncharacterized protein</fullName>
    </submittedName>
</protein>
<evidence type="ECO:0000256" key="1">
    <source>
        <dbReference type="SAM" id="SignalP"/>
    </source>
</evidence>
<dbReference type="OrthoDB" id="10483163at2759"/>
<feature type="signal peptide" evidence="1">
    <location>
        <begin position="1"/>
        <end position="18"/>
    </location>
</feature>
<comment type="caution">
    <text evidence="2">The sequence shown here is derived from an EMBL/GenBank/DDBJ whole genome shotgun (WGS) entry which is preliminary data.</text>
</comment>